<dbReference type="PROSITE" id="PS00775">
    <property type="entry name" value="GLYCOSYL_HYDROL_F3"/>
    <property type="match status" value="1"/>
</dbReference>
<evidence type="ECO:0000313" key="7">
    <source>
        <dbReference type="EMBL" id="QIN78248.1"/>
    </source>
</evidence>
<feature type="compositionally biased region" description="Low complexity" evidence="4">
    <location>
        <begin position="26"/>
        <end position="38"/>
    </location>
</feature>
<dbReference type="AlphaFoldDB" id="A0A6G8PVL5"/>
<dbReference type="InterPro" id="IPR036962">
    <property type="entry name" value="Glyco_hydro_3_N_sf"/>
</dbReference>
<keyword evidence="5" id="KW-0732">Signal</keyword>
<accession>A0A6G8PVL5</accession>
<feature type="domain" description="Glycoside hydrolase family 3 N-terminal" evidence="6">
    <location>
        <begin position="50"/>
        <end position="367"/>
    </location>
</feature>
<dbReference type="InterPro" id="IPR050226">
    <property type="entry name" value="NagZ_Beta-hexosaminidase"/>
</dbReference>
<dbReference type="Gene3D" id="3.20.20.300">
    <property type="entry name" value="Glycoside hydrolase, family 3, N-terminal domain"/>
    <property type="match status" value="1"/>
</dbReference>
<reference evidence="7 8" key="1">
    <citation type="submission" date="2019-10" db="EMBL/GenBank/DDBJ databases">
        <title>Rubrobacter sp nov SCSIO 52915 isolated from a deep-sea sediment in the South China Sea.</title>
        <authorList>
            <person name="Chen R.W."/>
        </authorList>
    </citation>
    <scope>NUCLEOTIDE SEQUENCE [LARGE SCALE GENOMIC DNA]</scope>
    <source>
        <strain evidence="7 8">SCSIO 52915</strain>
    </source>
</reference>
<dbReference type="RefSeq" id="WP_166395924.1">
    <property type="nucleotide sequence ID" value="NZ_CP045121.1"/>
</dbReference>
<dbReference type="Proteomes" id="UP000502706">
    <property type="component" value="Chromosome"/>
</dbReference>
<evidence type="ECO:0000256" key="3">
    <source>
        <dbReference type="ARBA" id="ARBA00023295"/>
    </source>
</evidence>
<feature type="region of interest" description="Disordered" evidence="4">
    <location>
        <begin position="21"/>
        <end position="42"/>
    </location>
</feature>
<evidence type="ECO:0000313" key="8">
    <source>
        <dbReference type="Proteomes" id="UP000502706"/>
    </source>
</evidence>
<feature type="signal peptide" evidence="5">
    <location>
        <begin position="1"/>
        <end position="28"/>
    </location>
</feature>
<dbReference type="EMBL" id="CP045121">
    <property type="protein sequence ID" value="QIN78248.1"/>
    <property type="molecule type" value="Genomic_DNA"/>
</dbReference>
<keyword evidence="8" id="KW-1185">Reference proteome</keyword>
<dbReference type="InterPro" id="IPR017853">
    <property type="entry name" value="GH"/>
</dbReference>
<organism evidence="7 8">
    <name type="scientific">Rubrobacter marinus</name>
    <dbReference type="NCBI Taxonomy" id="2653852"/>
    <lineage>
        <taxon>Bacteria</taxon>
        <taxon>Bacillati</taxon>
        <taxon>Actinomycetota</taxon>
        <taxon>Rubrobacteria</taxon>
        <taxon>Rubrobacterales</taxon>
        <taxon>Rubrobacteraceae</taxon>
        <taxon>Rubrobacter</taxon>
    </lineage>
</organism>
<evidence type="ECO:0000256" key="5">
    <source>
        <dbReference type="SAM" id="SignalP"/>
    </source>
</evidence>
<sequence length="376" mass="39273">MKKRTLLALLVSLALPIAGCGGSTPEGANTGETGPAGATAGGEGLDLMSVRDAVGQMFVVSMSGTEPDYYIRKMIRERNIGGVILFGANMESEEGTRRLTRSLQELSMATEPRVPLFVAVDHEGGAVQHAPWVGPQPPAAEVGLRGDPGEARRISLQIGRELRGAGVNTDFAPVADTGSGAAIGDRSYGSDPELVGRMVAAAVEGFEEAGVVSAAKHFPNHGPALEDSHVGYPRVEHGTDEVRAFDLPPFRAAVEAGVPMVMVGHLVYPALDPGRPASLSPRATAMLREELGFRGVIVTDDLAMEGAKRGGTVARAAVEAVAAGADLLVVSGLPQEQADAYDAVVAAVESGEIPRARIEESLQRIEQVKRRYSLAG</sequence>
<dbReference type="InterPro" id="IPR019800">
    <property type="entry name" value="Glyco_hydro_3_AS"/>
</dbReference>
<proteinExistence type="inferred from homology"/>
<evidence type="ECO:0000256" key="2">
    <source>
        <dbReference type="ARBA" id="ARBA00022801"/>
    </source>
</evidence>
<keyword evidence="3" id="KW-0326">Glycosidase</keyword>
<keyword evidence="2" id="KW-0378">Hydrolase</keyword>
<dbReference type="SUPFAM" id="SSF51445">
    <property type="entry name" value="(Trans)glycosidases"/>
    <property type="match status" value="1"/>
</dbReference>
<dbReference type="GO" id="GO:0004553">
    <property type="term" value="F:hydrolase activity, hydrolyzing O-glycosyl compounds"/>
    <property type="evidence" value="ECO:0007669"/>
    <property type="project" value="InterPro"/>
</dbReference>
<dbReference type="InterPro" id="IPR001764">
    <property type="entry name" value="Glyco_hydro_3_N"/>
</dbReference>
<dbReference type="PANTHER" id="PTHR30480">
    <property type="entry name" value="BETA-HEXOSAMINIDASE-RELATED"/>
    <property type="match status" value="1"/>
</dbReference>
<dbReference type="Pfam" id="PF00933">
    <property type="entry name" value="Glyco_hydro_3"/>
    <property type="match status" value="1"/>
</dbReference>
<dbReference type="GO" id="GO:0009254">
    <property type="term" value="P:peptidoglycan turnover"/>
    <property type="evidence" value="ECO:0007669"/>
    <property type="project" value="TreeGrafter"/>
</dbReference>
<dbReference type="KEGG" id="rmar:GBA65_06690"/>
<dbReference type="PANTHER" id="PTHR30480:SF16">
    <property type="entry name" value="GLYCOSIDE HYDROLASE FAMILY 3 DOMAIN PROTEIN"/>
    <property type="match status" value="1"/>
</dbReference>
<name>A0A6G8PVL5_9ACTN</name>
<evidence type="ECO:0000259" key="6">
    <source>
        <dbReference type="Pfam" id="PF00933"/>
    </source>
</evidence>
<comment type="similarity">
    <text evidence="1">Belongs to the glycosyl hydrolase 3 family.</text>
</comment>
<evidence type="ECO:0000256" key="1">
    <source>
        <dbReference type="ARBA" id="ARBA00005336"/>
    </source>
</evidence>
<feature type="chain" id="PRO_5026297183" description="Glycoside hydrolase family 3 N-terminal domain-containing protein" evidence="5">
    <location>
        <begin position="29"/>
        <end position="376"/>
    </location>
</feature>
<gene>
    <name evidence="7" type="ORF">GBA65_06690</name>
</gene>
<dbReference type="GO" id="GO:0005975">
    <property type="term" value="P:carbohydrate metabolic process"/>
    <property type="evidence" value="ECO:0007669"/>
    <property type="project" value="InterPro"/>
</dbReference>
<protein>
    <recommendedName>
        <fullName evidence="6">Glycoside hydrolase family 3 N-terminal domain-containing protein</fullName>
    </recommendedName>
</protein>
<evidence type="ECO:0000256" key="4">
    <source>
        <dbReference type="SAM" id="MobiDB-lite"/>
    </source>
</evidence>